<dbReference type="Proteomes" id="UP000006548">
    <property type="component" value="Chromosome 1"/>
</dbReference>
<evidence type="ECO:0000256" key="1">
    <source>
        <dbReference type="SAM" id="Coils"/>
    </source>
</evidence>
<protein>
    <submittedName>
        <fullName evidence="3">RUN/FYVE domain protein</fullName>
    </submittedName>
</protein>
<dbReference type="ExpressionAtlas" id="A0A1P8ASU1">
    <property type="expression patterns" value="baseline and differential"/>
</dbReference>
<reference evidence="4" key="2">
    <citation type="journal article" date="2017" name="Plant J.">
        <title>Araport11: a complete reannotation of the Arabidopsis thaliana reference genome.</title>
        <authorList>
            <person name="Cheng C.Y."/>
            <person name="Krishnakumar V."/>
            <person name="Chan A.P."/>
            <person name="Thibaud-Nissen F."/>
            <person name="Schobel S."/>
            <person name="Town C.D."/>
        </authorList>
    </citation>
    <scope>GENOME REANNOTATION</scope>
    <source>
        <strain evidence="4">cv. Columbia</strain>
    </source>
</reference>
<proteinExistence type="predicted"/>
<evidence type="ECO:0000313" key="3">
    <source>
        <dbReference type="EMBL" id="ANM59726.1"/>
    </source>
</evidence>
<dbReference type="GeneID" id="3766692"/>
<sequence length="318" mass="36837">MDCVSSSLHQFLSSSSSSSSTLLPAFLQERERSVTDHITLANQKQKQTEEDCIRKVQELQADLASSRETQEALERKVSYLQNDYSLLENKQSELKTTIQNLLQSRESFLNAYQESFCEMKCSIEARDRKILMLHEKITSHLTLFDSIEKEASVIKKVIHEVQGLVDKKEDVVTGLKEKMDHVSTYEKVFIENIRALEEKLKCHETELQSKDNIISELSAQLESEKSKNEHQHQVEELQKTLQVKDLAVENLISEKEALYSEMKGLEMILQRIQESVSLMTEEDRKVFTSILTFEQGSDERNKRSRSIKSLFKLFMSLY</sequence>
<dbReference type="Gene3D" id="1.10.287.1490">
    <property type="match status" value="1"/>
</dbReference>
<dbReference type="EMBL" id="CP002684">
    <property type="protein sequence ID" value="ANM59726.1"/>
    <property type="molecule type" value="Genomic_DNA"/>
</dbReference>
<name>A0A1P8ASU1_ARATH</name>
<organism evidence="3 4">
    <name type="scientific">Arabidopsis thaliana</name>
    <name type="common">Mouse-ear cress</name>
    <dbReference type="NCBI Taxonomy" id="3702"/>
    <lineage>
        <taxon>Eukaryota</taxon>
        <taxon>Viridiplantae</taxon>
        <taxon>Streptophyta</taxon>
        <taxon>Embryophyta</taxon>
        <taxon>Tracheophyta</taxon>
        <taxon>Spermatophyta</taxon>
        <taxon>Magnoliopsida</taxon>
        <taxon>eudicotyledons</taxon>
        <taxon>Gunneridae</taxon>
        <taxon>Pentapetalae</taxon>
        <taxon>rosids</taxon>
        <taxon>malvids</taxon>
        <taxon>Brassicales</taxon>
        <taxon>Brassicaceae</taxon>
        <taxon>Camelineae</taxon>
        <taxon>Arabidopsis</taxon>
    </lineage>
</organism>
<dbReference type="Araport" id="AT1G10417"/>
<evidence type="ECO:0000313" key="4">
    <source>
        <dbReference type="Proteomes" id="UP000006548"/>
    </source>
</evidence>
<feature type="coiled-coil region" evidence="1">
    <location>
        <begin position="186"/>
        <end position="268"/>
    </location>
</feature>
<feature type="coiled-coil region" evidence="1">
    <location>
        <begin position="42"/>
        <end position="90"/>
    </location>
</feature>
<keyword evidence="1" id="KW-0175">Coiled coil</keyword>
<reference evidence="3 4" key="1">
    <citation type="journal article" date="2000" name="Nature">
        <title>Sequence and analysis of chromosome 1 of the plant Arabidopsis thaliana.</title>
        <authorList>
            <person name="Theologis A."/>
            <person name="Ecker J.R."/>
            <person name="Palm C.J."/>
            <person name="Federspiel N.A."/>
            <person name="Kaul S."/>
            <person name="White O."/>
            <person name="Alonso J."/>
            <person name="Altafi H."/>
            <person name="Araujo R."/>
            <person name="Bowman C.L."/>
            <person name="Brooks S.Y."/>
            <person name="Buehler E."/>
            <person name="Chan A."/>
            <person name="Chao Q."/>
            <person name="Chen H."/>
            <person name="Cheuk R.F."/>
            <person name="Chin C.W."/>
            <person name="Chung M.K."/>
            <person name="Conn L."/>
            <person name="Conway A.B."/>
            <person name="Conway A.R."/>
            <person name="Creasy T.H."/>
            <person name="Dewar K."/>
            <person name="Dunn P."/>
            <person name="Etgu P."/>
            <person name="Feldblyum T.V."/>
            <person name="Feng J."/>
            <person name="Fong B."/>
            <person name="Fujii C.Y."/>
            <person name="Gill J.E."/>
            <person name="Goldsmith A.D."/>
            <person name="Haas B."/>
            <person name="Hansen N.F."/>
            <person name="Hughes B."/>
            <person name="Huizar L."/>
            <person name="Hunter J.L."/>
            <person name="Jenkins J."/>
            <person name="Johnson-Hopson C."/>
            <person name="Khan S."/>
            <person name="Khaykin E."/>
            <person name="Kim C.J."/>
            <person name="Koo H.L."/>
            <person name="Kremenetskaia I."/>
            <person name="Kurtz D.B."/>
            <person name="Kwan A."/>
            <person name="Lam B."/>
            <person name="Langin-Hooper S."/>
            <person name="Lee A."/>
            <person name="Lee J.M."/>
            <person name="Lenz C.A."/>
            <person name="Li J.H."/>
            <person name="Li Y."/>
            <person name="Lin X."/>
            <person name="Liu S.X."/>
            <person name="Liu Z.A."/>
            <person name="Luros J.S."/>
            <person name="Maiti R."/>
            <person name="Marziali A."/>
            <person name="Militscher J."/>
            <person name="Miranda M."/>
            <person name="Nguyen M."/>
            <person name="Nierman W.C."/>
            <person name="Osborne B.I."/>
            <person name="Pai G."/>
            <person name="Peterson J."/>
            <person name="Pham P.K."/>
            <person name="Rizzo M."/>
            <person name="Rooney T."/>
            <person name="Rowley D."/>
            <person name="Sakano H."/>
            <person name="Salzberg S.L."/>
            <person name="Schwartz J.R."/>
            <person name="Shinn P."/>
            <person name="Southwick A.M."/>
            <person name="Sun H."/>
            <person name="Tallon L.J."/>
            <person name="Tambunga G."/>
            <person name="Toriumi M.J."/>
            <person name="Town C.D."/>
            <person name="Utterback T."/>
            <person name="Van Aken S."/>
            <person name="Vaysberg M."/>
            <person name="Vysotskaia V.S."/>
            <person name="Walker M."/>
            <person name="Wu D."/>
            <person name="Yu G."/>
            <person name="Fraser C.M."/>
            <person name="Venter J.C."/>
            <person name="Davis R.W."/>
        </authorList>
    </citation>
    <scope>NUCLEOTIDE SEQUENCE [LARGE SCALE GENOMIC DNA]</scope>
    <source>
        <strain evidence="4">cv. Columbia</strain>
    </source>
</reference>
<dbReference type="TAIR" id="AT1G10417"/>
<dbReference type="AlphaFoldDB" id="A0A1P8ASU1"/>
<dbReference type="RefSeq" id="NP_001322063.1">
    <property type="nucleotide sequence ID" value="NM_001331903.1"/>
</dbReference>
<keyword evidence="4" id="KW-1185">Reference proteome</keyword>
<evidence type="ECO:0000313" key="2">
    <source>
        <dbReference type="Araport" id="AT1G10417"/>
    </source>
</evidence>
<dbReference type="SMR" id="A0A1P8ASU1"/>
<accession>A0A1P8ASU1</accession>
<gene>
    <name evidence="2 3" type="ordered locus">At1g10417</name>
</gene>